<dbReference type="AlphaFoldDB" id="A0A8D9HK75"/>
<gene>
    <name evidence="2" type="ORF">BRAPAZ1V2_A07P04290.2</name>
</gene>
<dbReference type="Gene3D" id="2.40.50.140">
    <property type="entry name" value="Nucleic acid-binding proteins"/>
    <property type="match status" value="1"/>
</dbReference>
<accession>A0A8D9HK75</accession>
<organism evidence="2 3">
    <name type="scientific">Brassica campestris</name>
    <name type="common">Field mustard</name>
    <dbReference type="NCBI Taxonomy" id="3711"/>
    <lineage>
        <taxon>Eukaryota</taxon>
        <taxon>Viridiplantae</taxon>
        <taxon>Streptophyta</taxon>
        <taxon>Embryophyta</taxon>
        <taxon>Tracheophyta</taxon>
        <taxon>Spermatophyta</taxon>
        <taxon>Magnoliopsida</taxon>
        <taxon>eudicotyledons</taxon>
        <taxon>Gunneridae</taxon>
        <taxon>Pentapetalae</taxon>
        <taxon>rosids</taxon>
        <taxon>malvids</taxon>
        <taxon>Brassicales</taxon>
        <taxon>Brassicaceae</taxon>
        <taxon>Brassiceae</taxon>
        <taxon>Brassica</taxon>
    </lineage>
</organism>
<evidence type="ECO:0000256" key="1">
    <source>
        <dbReference type="SAM" id="MobiDB-lite"/>
    </source>
</evidence>
<evidence type="ECO:0008006" key="4">
    <source>
        <dbReference type="Google" id="ProtNLM"/>
    </source>
</evidence>
<proteinExistence type="predicted"/>
<feature type="compositionally biased region" description="Low complexity" evidence="1">
    <location>
        <begin position="330"/>
        <end position="340"/>
    </location>
</feature>
<reference evidence="2 3" key="1">
    <citation type="submission" date="2021-07" db="EMBL/GenBank/DDBJ databases">
        <authorList>
            <consortium name="Genoscope - CEA"/>
            <person name="William W."/>
        </authorList>
    </citation>
    <scope>NUCLEOTIDE SEQUENCE [LARGE SCALE GENOMIC DNA]</scope>
</reference>
<name>A0A8D9HK75_BRACM</name>
<evidence type="ECO:0000313" key="3">
    <source>
        <dbReference type="Proteomes" id="UP000694005"/>
    </source>
</evidence>
<protein>
    <recommendedName>
        <fullName evidence="4">Replication factor A C-terminal domain-containing protein</fullName>
    </recommendedName>
</protein>
<dbReference type="InterPro" id="IPR012340">
    <property type="entry name" value="NA-bd_OB-fold"/>
</dbReference>
<sequence length="362" mass="39778">MVQCFLLKLGQATLVHSIIFHMSSLQHTSAVGFLRYGVEMSVADETGKALFVCFDQVMTKHHNMRAFEADHLLAGDGVNPEETQAPPFVERDRVLQPAFVDNLRFMECKGGDVYNGDDNPDAITVPSKNFKESSKKLRWIFGYVDSYITQPLMLSDLVGLPNTLLVVSSFSVVRWDSRNIKKKGLRESSSFSLMKSLGGAAGEIGTLSSPTLISSICYRNCIDFVKTREADFICKAPIVEVLHQNGRPFVACIGCNRSWTNVALLFVATNAFLPTLPRYRVELSVDDGNDNAMFVVFDMEKTKLAKRDAADLESSSNNQAPVVEGEGGETAASASNTAAAGDDEPNPPGFEAIENSRKRTRE</sequence>
<feature type="region of interest" description="Disordered" evidence="1">
    <location>
        <begin position="308"/>
        <end position="362"/>
    </location>
</feature>
<dbReference type="Proteomes" id="UP000694005">
    <property type="component" value="Chromosome A07"/>
</dbReference>
<evidence type="ECO:0000313" key="2">
    <source>
        <dbReference type="EMBL" id="CAG7900785.1"/>
    </source>
</evidence>
<dbReference type="Gramene" id="A07p04290.2_BraZ1">
    <property type="protein sequence ID" value="A07p04290.2_BraZ1.CDS"/>
    <property type="gene ID" value="A07g04290.2_BraZ1"/>
</dbReference>
<dbReference type="EMBL" id="LS974623">
    <property type="protein sequence ID" value="CAG7900785.1"/>
    <property type="molecule type" value="Genomic_DNA"/>
</dbReference>